<evidence type="ECO:0000256" key="3">
    <source>
        <dbReference type="ARBA" id="ARBA00012608"/>
    </source>
</evidence>
<keyword evidence="11 16" id="KW-0676">Redox-active center</keyword>
<dbReference type="RefSeq" id="WP_258878117.1">
    <property type="nucleotide sequence ID" value="NZ_CP048914.1"/>
</dbReference>
<dbReference type="PANTHER" id="PTHR22912">
    <property type="entry name" value="DISULFIDE OXIDOREDUCTASE"/>
    <property type="match status" value="1"/>
</dbReference>
<dbReference type="InterPro" id="IPR050151">
    <property type="entry name" value="Class-I_Pyr_Nuc-Dis_Oxidored"/>
</dbReference>
<feature type="domain" description="FAD/NAD(P)-binding" evidence="18">
    <location>
        <begin position="4"/>
        <end position="320"/>
    </location>
</feature>
<comment type="cofactor">
    <cofactor evidence="14 16">
        <name>FAD</name>
        <dbReference type="ChEBI" id="CHEBI:57692"/>
    </cofactor>
    <text evidence="14 16">Binds 1 FAD per subunit.</text>
</comment>
<evidence type="ECO:0000256" key="12">
    <source>
        <dbReference type="ARBA" id="ARBA00049187"/>
    </source>
</evidence>
<comment type="catalytic activity">
    <reaction evidence="12 16">
        <text>N(6)-[(R)-dihydrolipoyl]-L-lysyl-[protein] + NAD(+) = N(6)-[(R)-lipoyl]-L-lysyl-[protein] + NADH + H(+)</text>
        <dbReference type="Rhea" id="RHEA:15045"/>
        <dbReference type="Rhea" id="RHEA-COMP:10474"/>
        <dbReference type="Rhea" id="RHEA-COMP:10475"/>
        <dbReference type="ChEBI" id="CHEBI:15378"/>
        <dbReference type="ChEBI" id="CHEBI:57540"/>
        <dbReference type="ChEBI" id="CHEBI:57945"/>
        <dbReference type="ChEBI" id="CHEBI:83099"/>
        <dbReference type="ChEBI" id="CHEBI:83100"/>
        <dbReference type="EC" id="1.8.1.4"/>
    </reaction>
</comment>
<feature type="binding site" evidence="14">
    <location>
        <begin position="140"/>
        <end position="142"/>
    </location>
    <ligand>
        <name>FAD</name>
        <dbReference type="ChEBI" id="CHEBI:57692"/>
    </ligand>
</feature>
<evidence type="ECO:0000313" key="20">
    <source>
        <dbReference type="Proteomes" id="UP000514720"/>
    </source>
</evidence>
<evidence type="ECO:0000256" key="14">
    <source>
        <dbReference type="PIRSR" id="PIRSR000350-3"/>
    </source>
</evidence>
<keyword evidence="20" id="KW-1185">Reference proteome</keyword>
<dbReference type="PRINTS" id="PR00411">
    <property type="entry name" value="PNDRDTASEI"/>
</dbReference>
<sequence length="458" mass="49728">MKQYDLIVVGGGPGGYVAAIKAGHLGKKVALIEKDNVGGVCLNWGCIPTKAMLKTAKVYKQFLHAEDYGLTINDKSAITLNLADIKKRKDKVVKRLTGGVRGLLKKAGVDVYDGFGTVVDNKTVNVNDETLQTDYLILATGSHPFIPPIPGIEDAFKNNRALTAKEILDLDILPKNLVIIGGGVIGVEFATLYSTLGVDVTMLEMSDQILTRIDDEVRSTYVKILKNKHLTIHTQAKVTKVTDTHVIYEKDGKEHQIEAEKILVSIGTRPNVKGLEALNLETNKVGVVTNEKMETNVKNVYAIGDMNGIMMLAHVASKEGLVAIENIFGDGEEINYERVPSGIYGFPEIAYVGLTEQECKERGLSYKKSIFPLAANGKALAEGESDGFIKILAETTYNEILGMHILAPNATDMIAEAVTTMELEGTANELAKAIHPHPTLSEIVMEAAHGVIDKPIHI</sequence>
<feature type="binding site" evidence="14">
    <location>
        <begin position="181"/>
        <end position="188"/>
    </location>
    <ligand>
        <name>NAD(+)</name>
        <dbReference type="ChEBI" id="CHEBI:57540"/>
    </ligand>
</feature>
<feature type="active site" description="Proton acceptor" evidence="13">
    <location>
        <position position="437"/>
    </location>
</feature>
<dbReference type="AlphaFoldDB" id="A0A7L7KP76"/>
<dbReference type="InterPro" id="IPR023753">
    <property type="entry name" value="FAD/NAD-binding_dom"/>
</dbReference>
<protein>
    <recommendedName>
        <fullName evidence="4 16">Dihydrolipoyl dehydrogenase</fullName>
        <ecNumber evidence="3 16">1.8.1.4</ecNumber>
    </recommendedName>
</protein>
<evidence type="ECO:0000256" key="11">
    <source>
        <dbReference type="ARBA" id="ARBA00023284"/>
    </source>
</evidence>
<evidence type="ECO:0000256" key="1">
    <source>
        <dbReference type="ARBA" id="ARBA00004496"/>
    </source>
</evidence>
<dbReference type="FunFam" id="3.30.390.30:FF:000001">
    <property type="entry name" value="Dihydrolipoyl dehydrogenase"/>
    <property type="match status" value="1"/>
</dbReference>
<keyword evidence="10" id="KW-1015">Disulfide bond</keyword>
<dbReference type="GO" id="GO:0006103">
    <property type="term" value="P:2-oxoglutarate metabolic process"/>
    <property type="evidence" value="ECO:0007669"/>
    <property type="project" value="TreeGrafter"/>
</dbReference>
<evidence type="ECO:0000256" key="15">
    <source>
        <dbReference type="PIRSR" id="PIRSR000350-4"/>
    </source>
</evidence>
<reference evidence="19 20" key="1">
    <citation type="submission" date="2020-02" db="EMBL/GenBank/DDBJ databases">
        <authorList>
            <person name="Zheng R.K."/>
            <person name="Sun C.M."/>
        </authorList>
    </citation>
    <scope>NUCLEOTIDE SEQUENCE [LARGE SCALE GENOMIC DNA]</scope>
    <source>
        <strain evidence="20">zrk13</strain>
    </source>
</reference>
<dbReference type="Gene3D" id="3.50.50.60">
    <property type="entry name" value="FAD/NAD(P)-binding domain"/>
    <property type="match status" value="2"/>
</dbReference>
<dbReference type="NCBIfam" id="TIGR01350">
    <property type="entry name" value="lipoamide_DH"/>
    <property type="match status" value="1"/>
</dbReference>
<dbReference type="InterPro" id="IPR036188">
    <property type="entry name" value="FAD/NAD-bd_sf"/>
</dbReference>
<dbReference type="SUPFAM" id="SSF55424">
    <property type="entry name" value="FAD/NAD-linked reductases, dimerisation (C-terminal) domain"/>
    <property type="match status" value="1"/>
</dbReference>
<dbReference type="SUPFAM" id="SSF51905">
    <property type="entry name" value="FAD/NAD(P)-binding domain"/>
    <property type="match status" value="1"/>
</dbReference>
<dbReference type="PROSITE" id="PS00076">
    <property type="entry name" value="PYRIDINE_REDOX_1"/>
    <property type="match status" value="1"/>
</dbReference>
<evidence type="ECO:0000256" key="2">
    <source>
        <dbReference type="ARBA" id="ARBA00007532"/>
    </source>
</evidence>
<name>A0A7L7KP76_9MOLU</name>
<dbReference type="InterPro" id="IPR006258">
    <property type="entry name" value="Lipoamide_DH"/>
</dbReference>
<dbReference type="PRINTS" id="PR00368">
    <property type="entry name" value="FADPNR"/>
</dbReference>
<keyword evidence="8 16" id="KW-0560">Oxidoreductase</keyword>
<feature type="binding site" evidence="14">
    <location>
        <position position="116"/>
    </location>
    <ligand>
        <name>FAD</name>
        <dbReference type="ChEBI" id="CHEBI:57692"/>
    </ligand>
</feature>
<feature type="binding site" evidence="14">
    <location>
        <position position="204"/>
    </location>
    <ligand>
        <name>NAD(+)</name>
        <dbReference type="ChEBI" id="CHEBI:57540"/>
    </ligand>
</feature>
<keyword evidence="14" id="KW-0547">Nucleotide-binding</keyword>
<organism evidence="19 20">
    <name type="scientific">Candidatus Xianfuyuplasma coldseepsis</name>
    <dbReference type="NCBI Taxonomy" id="2782163"/>
    <lineage>
        <taxon>Bacteria</taxon>
        <taxon>Bacillati</taxon>
        <taxon>Mycoplasmatota</taxon>
        <taxon>Mollicutes</taxon>
        <taxon>Candidatus Izemoplasmatales</taxon>
        <taxon>Candidatus Izemoplasmataceae</taxon>
        <taxon>Candidatus Xianfuyuplasma</taxon>
    </lineage>
</organism>
<dbReference type="KEGG" id="xcl:G4Z02_01650"/>
<dbReference type="Proteomes" id="UP000514720">
    <property type="component" value="Chromosome"/>
</dbReference>
<evidence type="ECO:0000256" key="5">
    <source>
        <dbReference type="ARBA" id="ARBA00022490"/>
    </source>
</evidence>
<dbReference type="EC" id="1.8.1.4" evidence="3 16"/>
<dbReference type="GO" id="GO:0005737">
    <property type="term" value="C:cytoplasm"/>
    <property type="evidence" value="ECO:0007669"/>
    <property type="project" value="UniProtKB-SubCell"/>
</dbReference>
<dbReference type="GO" id="GO:0050660">
    <property type="term" value="F:flavin adenine dinucleotide binding"/>
    <property type="evidence" value="ECO:0007669"/>
    <property type="project" value="InterPro"/>
</dbReference>
<keyword evidence="5" id="KW-0963">Cytoplasm</keyword>
<dbReference type="PANTHER" id="PTHR22912:SF217">
    <property type="entry name" value="DIHYDROLIPOYL DEHYDROGENASE"/>
    <property type="match status" value="1"/>
</dbReference>
<evidence type="ECO:0000256" key="13">
    <source>
        <dbReference type="PIRSR" id="PIRSR000350-2"/>
    </source>
</evidence>
<feature type="binding site" evidence="14">
    <location>
        <position position="305"/>
    </location>
    <ligand>
        <name>NAD(+)</name>
        <dbReference type="ChEBI" id="CHEBI:57540"/>
    </ligand>
</feature>
<dbReference type="InterPro" id="IPR016156">
    <property type="entry name" value="FAD/NAD-linked_Rdtase_dimer_sf"/>
</dbReference>
<dbReference type="PIRSF" id="PIRSF000350">
    <property type="entry name" value="Mercury_reductase_MerA"/>
    <property type="match status" value="1"/>
</dbReference>
<feature type="disulfide bond" description="Redox-active" evidence="15">
    <location>
        <begin position="41"/>
        <end position="46"/>
    </location>
</feature>
<feature type="binding site" evidence="14">
    <location>
        <position position="50"/>
    </location>
    <ligand>
        <name>FAD</name>
        <dbReference type="ChEBI" id="CHEBI:57692"/>
    </ligand>
</feature>
<evidence type="ECO:0000259" key="17">
    <source>
        <dbReference type="Pfam" id="PF02852"/>
    </source>
</evidence>
<evidence type="ECO:0000256" key="4">
    <source>
        <dbReference type="ARBA" id="ARBA00016961"/>
    </source>
</evidence>
<evidence type="ECO:0000313" key="19">
    <source>
        <dbReference type="EMBL" id="QMS84503.1"/>
    </source>
</evidence>
<proteinExistence type="inferred from homology"/>
<dbReference type="GO" id="GO:0004148">
    <property type="term" value="F:dihydrolipoyl dehydrogenase (NADH) activity"/>
    <property type="evidence" value="ECO:0007669"/>
    <property type="project" value="UniProtKB-EC"/>
</dbReference>
<dbReference type="InterPro" id="IPR012999">
    <property type="entry name" value="Pyr_OxRdtase_I_AS"/>
</dbReference>
<evidence type="ECO:0000259" key="18">
    <source>
        <dbReference type="Pfam" id="PF07992"/>
    </source>
</evidence>
<comment type="similarity">
    <text evidence="2 16">Belongs to the class-I pyridine nucleotide-disulfide oxidoreductase family.</text>
</comment>
<dbReference type="Pfam" id="PF02852">
    <property type="entry name" value="Pyr_redox_dim"/>
    <property type="match status" value="1"/>
</dbReference>
<comment type="miscellaneous">
    <text evidence="16">The active site is a redox-active disulfide bond.</text>
</comment>
<evidence type="ECO:0000256" key="7">
    <source>
        <dbReference type="ARBA" id="ARBA00022827"/>
    </source>
</evidence>
<evidence type="ECO:0000256" key="10">
    <source>
        <dbReference type="ARBA" id="ARBA00023157"/>
    </source>
</evidence>
<gene>
    <name evidence="19" type="primary">lpdA</name>
    <name evidence="19" type="ORF">G4Z02_01650</name>
</gene>
<dbReference type="InterPro" id="IPR004099">
    <property type="entry name" value="Pyr_nucl-diS_OxRdtase_dimer"/>
</dbReference>
<accession>A0A7L7KP76</accession>
<dbReference type="InterPro" id="IPR001100">
    <property type="entry name" value="Pyr_nuc-diS_OxRdtase"/>
</dbReference>
<dbReference type="Pfam" id="PF07992">
    <property type="entry name" value="Pyr_redox_2"/>
    <property type="match status" value="1"/>
</dbReference>
<evidence type="ECO:0000256" key="9">
    <source>
        <dbReference type="ARBA" id="ARBA00023027"/>
    </source>
</evidence>
<evidence type="ECO:0000256" key="6">
    <source>
        <dbReference type="ARBA" id="ARBA00022630"/>
    </source>
</evidence>
<feature type="binding site" evidence="14">
    <location>
        <begin position="311"/>
        <end position="314"/>
    </location>
    <ligand>
        <name>FAD</name>
        <dbReference type="ChEBI" id="CHEBI:57692"/>
    </ligand>
</feature>
<feature type="domain" description="Pyridine nucleotide-disulphide oxidoreductase dimerisation" evidence="17">
    <location>
        <begin position="339"/>
        <end position="448"/>
    </location>
</feature>
<keyword evidence="9 14" id="KW-0520">NAD</keyword>
<feature type="binding site" evidence="14">
    <location>
        <position position="267"/>
    </location>
    <ligand>
        <name>NAD(+)</name>
        <dbReference type="ChEBI" id="CHEBI:57540"/>
    </ligand>
</feature>
<dbReference type="EMBL" id="CP048914">
    <property type="protein sequence ID" value="QMS84503.1"/>
    <property type="molecule type" value="Genomic_DNA"/>
</dbReference>
<keyword evidence="6 16" id="KW-0285">Flavoprotein</keyword>
<comment type="subcellular location">
    <subcellularLocation>
        <location evidence="1">Cytoplasm</location>
    </subcellularLocation>
</comment>
<keyword evidence="7 14" id="KW-0274">FAD</keyword>
<evidence type="ECO:0000256" key="16">
    <source>
        <dbReference type="RuleBase" id="RU003692"/>
    </source>
</evidence>
<dbReference type="Gene3D" id="3.30.390.30">
    <property type="match status" value="1"/>
</dbReference>
<evidence type="ECO:0000256" key="8">
    <source>
        <dbReference type="ARBA" id="ARBA00023002"/>
    </source>
</evidence>